<feature type="transmembrane region" description="Helical" evidence="5">
    <location>
        <begin position="453"/>
        <end position="471"/>
    </location>
</feature>
<comment type="subcellular location">
    <subcellularLocation>
        <location evidence="1">Membrane</location>
        <topology evidence="1">Multi-pass membrane protein</topology>
    </subcellularLocation>
</comment>
<dbReference type="Gene3D" id="1.20.58.340">
    <property type="entry name" value="Magnesium transport protein CorA, transmembrane region"/>
    <property type="match status" value="1"/>
</dbReference>
<keyword evidence="7" id="KW-1185">Reference proteome</keyword>
<dbReference type="InterPro" id="IPR002523">
    <property type="entry name" value="MgTranspt_CorA/ZnTranspt_ZntB"/>
</dbReference>
<name>A0A6A6AAQ9_9PLEO</name>
<evidence type="ECO:0000313" key="7">
    <source>
        <dbReference type="Proteomes" id="UP000799771"/>
    </source>
</evidence>
<dbReference type="GeneID" id="54411088"/>
<keyword evidence="2 5" id="KW-0812">Transmembrane</keyword>
<keyword evidence="3 5" id="KW-1133">Transmembrane helix</keyword>
<dbReference type="OrthoDB" id="3231000at2759"/>
<dbReference type="Pfam" id="PF01544">
    <property type="entry name" value="CorA"/>
    <property type="match status" value="1"/>
</dbReference>
<evidence type="ECO:0000256" key="5">
    <source>
        <dbReference type="SAM" id="Phobius"/>
    </source>
</evidence>
<dbReference type="GO" id="GO:0016020">
    <property type="term" value="C:membrane"/>
    <property type="evidence" value="ECO:0007669"/>
    <property type="project" value="UniProtKB-SubCell"/>
</dbReference>
<dbReference type="GO" id="GO:0046873">
    <property type="term" value="F:metal ion transmembrane transporter activity"/>
    <property type="evidence" value="ECO:0007669"/>
    <property type="project" value="InterPro"/>
</dbReference>
<dbReference type="RefSeq" id="XP_033522170.1">
    <property type="nucleotide sequence ID" value="XM_033670656.1"/>
</dbReference>
<organism evidence="6 7">
    <name type="scientific">Dothidotthia symphoricarpi CBS 119687</name>
    <dbReference type="NCBI Taxonomy" id="1392245"/>
    <lineage>
        <taxon>Eukaryota</taxon>
        <taxon>Fungi</taxon>
        <taxon>Dikarya</taxon>
        <taxon>Ascomycota</taxon>
        <taxon>Pezizomycotina</taxon>
        <taxon>Dothideomycetes</taxon>
        <taxon>Pleosporomycetidae</taxon>
        <taxon>Pleosporales</taxon>
        <taxon>Dothidotthiaceae</taxon>
        <taxon>Dothidotthia</taxon>
    </lineage>
</organism>
<proteinExistence type="predicted"/>
<evidence type="ECO:0000256" key="2">
    <source>
        <dbReference type="ARBA" id="ARBA00022692"/>
    </source>
</evidence>
<evidence type="ECO:0000313" key="6">
    <source>
        <dbReference type="EMBL" id="KAF2127781.1"/>
    </source>
</evidence>
<gene>
    <name evidence="6" type="ORF">P153DRAFT_387515</name>
</gene>
<dbReference type="SUPFAM" id="SSF144083">
    <property type="entry name" value="Magnesium transport protein CorA, transmembrane region"/>
    <property type="match status" value="1"/>
</dbReference>
<dbReference type="InterPro" id="IPR045863">
    <property type="entry name" value="CorA_TM1_TM2"/>
</dbReference>
<accession>A0A6A6AAQ9</accession>
<dbReference type="Proteomes" id="UP000799771">
    <property type="component" value="Unassembled WGS sequence"/>
</dbReference>
<protein>
    <recommendedName>
        <fullName evidence="8">Cora-domain-containing protein</fullName>
    </recommendedName>
</protein>
<evidence type="ECO:0000256" key="4">
    <source>
        <dbReference type="ARBA" id="ARBA00023136"/>
    </source>
</evidence>
<reference evidence="6" key="1">
    <citation type="journal article" date="2020" name="Stud. Mycol.">
        <title>101 Dothideomycetes genomes: a test case for predicting lifestyles and emergence of pathogens.</title>
        <authorList>
            <person name="Haridas S."/>
            <person name="Albert R."/>
            <person name="Binder M."/>
            <person name="Bloem J."/>
            <person name="Labutti K."/>
            <person name="Salamov A."/>
            <person name="Andreopoulos B."/>
            <person name="Baker S."/>
            <person name="Barry K."/>
            <person name="Bills G."/>
            <person name="Bluhm B."/>
            <person name="Cannon C."/>
            <person name="Castanera R."/>
            <person name="Culley D."/>
            <person name="Daum C."/>
            <person name="Ezra D."/>
            <person name="Gonzalez J."/>
            <person name="Henrissat B."/>
            <person name="Kuo A."/>
            <person name="Liang C."/>
            <person name="Lipzen A."/>
            <person name="Lutzoni F."/>
            <person name="Magnuson J."/>
            <person name="Mondo S."/>
            <person name="Nolan M."/>
            <person name="Ohm R."/>
            <person name="Pangilinan J."/>
            <person name="Park H.-J."/>
            <person name="Ramirez L."/>
            <person name="Alfaro M."/>
            <person name="Sun H."/>
            <person name="Tritt A."/>
            <person name="Yoshinaga Y."/>
            <person name="Zwiers L.-H."/>
            <person name="Turgeon B."/>
            <person name="Goodwin S."/>
            <person name="Spatafora J."/>
            <person name="Crous P."/>
            <person name="Grigoriev I."/>
        </authorList>
    </citation>
    <scope>NUCLEOTIDE SEQUENCE</scope>
    <source>
        <strain evidence="6">CBS 119687</strain>
    </source>
</reference>
<evidence type="ECO:0008006" key="8">
    <source>
        <dbReference type="Google" id="ProtNLM"/>
    </source>
</evidence>
<dbReference type="AlphaFoldDB" id="A0A6A6AAQ9"/>
<evidence type="ECO:0000256" key="1">
    <source>
        <dbReference type="ARBA" id="ARBA00004141"/>
    </source>
</evidence>
<feature type="transmembrane region" description="Helical" evidence="5">
    <location>
        <begin position="420"/>
        <end position="441"/>
    </location>
</feature>
<sequence>MPHPKTYKDYVEALCPRYPSLLTLYGFLSNPRARRQSCRVSALDFQRGSPTPTARQIGGIDHLSSELLSKADISHGGSEDDHSQPLQGRMLVIEDLTVEIIELLGSELDIDPLFFAMHLHTVQRKAMRHPIPNEATLPSRLLSQNYLNAAYHCPVTYDNADLAGRQLVGDTAIDRKVVFLRSTTVGLAARQVSIIKIRRSNGLWLALTLVDPPLGDVYFTSGHKEDATHKVQLILRPFLGAYEDFADPPKFSENWNTLNDCPRGGMLDDVVQRWQARVPACFNREDPTIQSLAYYPLKIVAAEWVKYHAVMRHCIKQYEYRGNQLPDLDKFNADLRELQGWQRRSTISQEKIKLVIRNLRSQNSLGSRSCAAMDHVIKDFEVINSNIETAGARLENMLPVVTSLVSIIDARQNFAETLNISRLTVLALIFVPLSYVSSLFSMNPDNMPGSPHFWVYFAVAVPVTTLVFIVARPPHFELQSALAWICRLWRPKRKSEPPAEIKSAQAKNSKTFTWFRGWWKHGMTPDTSKNVKSVEQDASKA</sequence>
<dbReference type="EMBL" id="ML977510">
    <property type="protein sequence ID" value="KAF2127781.1"/>
    <property type="molecule type" value="Genomic_DNA"/>
</dbReference>
<evidence type="ECO:0000256" key="3">
    <source>
        <dbReference type="ARBA" id="ARBA00022989"/>
    </source>
</evidence>
<keyword evidence="4 5" id="KW-0472">Membrane</keyword>